<dbReference type="InterPro" id="IPR005135">
    <property type="entry name" value="Endo/exonuclease/phosphatase"/>
</dbReference>
<dbReference type="SUPFAM" id="SSF56219">
    <property type="entry name" value="DNase I-like"/>
    <property type="match status" value="1"/>
</dbReference>
<evidence type="ECO:0000313" key="3">
    <source>
        <dbReference type="Proteomes" id="UP000094652"/>
    </source>
</evidence>
<dbReference type="EMBL" id="CP017256">
    <property type="protein sequence ID" value="AOR25145.1"/>
    <property type="molecule type" value="Genomic_DNA"/>
</dbReference>
<dbReference type="OrthoDB" id="9793162at2"/>
<dbReference type="InterPro" id="IPR036691">
    <property type="entry name" value="Endo/exonu/phosph_ase_sf"/>
</dbReference>
<keyword evidence="2" id="KW-0614">Plasmid</keyword>
<accession>A0A1D7XP87</accession>
<dbReference type="Gene3D" id="3.60.10.10">
    <property type="entry name" value="Endonuclease/exonuclease/phosphatase"/>
    <property type="match status" value="1"/>
</dbReference>
<dbReference type="Pfam" id="PF03372">
    <property type="entry name" value="Exo_endo_phos"/>
    <property type="match status" value="1"/>
</dbReference>
<proteinExistence type="predicted"/>
<evidence type="ECO:0000259" key="1">
    <source>
        <dbReference type="Pfam" id="PF03372"/>
    </source>
</evidence>
<geneLocation type="plasmid" evidence="3">
    <name>pct3</name>
</geneLocation>
<feature type="domain" description="Endonuclease/exonuclease/phosphatase" evidence="1">
    <location>
        <begin position="7"/>
        <end position="240"/>
    </location>
</feature>
<dbReference type="Proteomes" id="UP000094652">
    <property type="component" value="Plasmid pCt3"/>
</dbReference>
<dbReference type="GO" id="GO:0003824">
    <property type="term" value="F:catalytic activity"/>
    <property type="evidence" value="ECO:0007669"/>
    <property type="project" value="InterPro"/>
</dbReference>
<dbReference type="RefSeq" id="WP_069681263.1">
    <property type="nucleotide sequence ID" value="NZ_CP017256.2"/>
</dbReference>
<dbReference type="AlphaFoldDB" id="A0A1D7XP87"/>
<keyword evidence="3" id="KW-1185">Reference proteome</keyword>
<sequence>MNIINIGTWNLESDDSDANFLANQILENNLFKYDIWGFSEVKNKKVLDILTQTFTNHSGNKFSYFIGDTKNNDKLGIVYNTEKYELLKAGEIDTTDLGNPNHRDTLLGYFKQIESGKDFTIAVNHLARGNRESRLEQVKIFNLWSIEEIKKGNLIFAIGDYNFDWDIKLKKGNRSFDTFMAYNIYDWIMPEELIATNLHKKYNSILDFIFYADPNETIVEATSHILLKDISKDTPWGSDHRPVIASIKVQE</sequence>
<protein>
    <recommendedName>
        <fullName evidence="1">Endonuclease/exonuclease/phosphatase domain-containing protein</fullName>
    </recommendedName>
</protein>
<name>A0A1D7XP87_9CLOT</name>
<dbReference type="KEGG" id="ctae:BGI42_15515"/>
<organism evidence="2 3">
    <name type="scientific">Clostridium taeniosporum</name>
    <dbReference type="NCBI Taxonomy" id="394958"/>
    <lineage>
        <taxon>Bacteria</taxon>
        <taxon>Bacillati</taxon>
        <taxon>Bacillota</taxon>
        <taxon>Clostridia</taxon>
        <taxon>Eubacteriales</taxon>
        <taxon>Clostridiaceae</taxon>
        <taxon>Clostridium</taxon>
    </lineage>
</organism>
<evidence type="ECO:0000313" key="2">
    <source>
        <dbReference type="EMBL" id="AOR25145.1"/>
    </source>
</evidence>
<reference evidence="3" key="1">
    <citation type="submission" date="2016-09" db="EMBL/GenBank/DDBJ databases">
        <title>Genomics of Clostridium taeniosporum, an organism which forms endospores with ribbon-like appendages.</title>
        <authorList>
            <person name="Walker J.R."/>
        </authorList>
    </citation>
    <scope>NUCLEOTIDE SEQUENCE [LARGE SCALE GENOMIC DNA]</scope>
    <source>
        <strain evidence="3">1/k</strain>
        <plasmid evidence="3">Plasmid pct3</plasmid>
    </source>
</reference>
<gene>
    <name evidence="2" type="ORF">BGI42_15515</name>
</gene>